<comment type="caution">
    <text evidence="1">The sequence shown here is derived from an EMBL/GenBank/DDBJ whole genome shotgun (WGS) entry which is preliminary data.</text>
</comment>
<evidence type="ECO:0008006" key="2">
    <source>
        <dbReference type="Google" id="ProtNLM"/>
    </source>
</evidence>
<reference evidence="1" key="2">
    <citation type="journal article" date="2024" name="Plant">
        <title>Genomic evolution and insights into agronomic trait innovations of Sesamum species.</title>
        <authorList>
            <person name="Miao H."/>
            <person name="Wang L."/>
            <person name="Qu L."/>
            <person name="Liu H."/>
            <person name="Sun Y."/>
            <person name="Le M."/>
            <person name="Wang Q."/>
            <person name="Wei S."/>
            <person name="Zheng Y."/>
            <person name="Lin W."/>
            <person name="Duan Y."/>
            <person name="Cao H."/>
            <person name="Xiong S."/>
            <person name="Wang X."/>
            <person name="Wei L."/>
            <person name="Li C."/>
            <person name="Ma Q."/>
            <person name="Ju M."/>
            <person name="Zhao R."/>
            <person name="Li G."/>
            <person name="Mu C."/>
            <person name="Tian Q."/>
            <person name="Mei H."/>
            <person name="Zhang T."/>
            <person name="Gao T."/>
            <person name="Zhang H."/>
        </authorList>
    </citation>
    <scope>NUCLEOTIDE SEQUENCE</scope>
    <source>
        <strain evidence="1">G01</strain>
    </source>
</reference>
<dbReference type="PANTHER" id="PTHR48475">
    <property type="entry name" value="RIBONUCLEASE H"/>
    <property type="match status" value="1"/>
</dbReference>
<evidence type="ECO:0000313" key="1">
    <source>
        <dbReference type="EMBL" id="KAL0339334.1"/>
    </source>
</evidence>
<proteinExistence type="predicted"/>
<reference evidence="1" key="1">
    <citation type="submission" date="2020-06" db="EMBL/GenBank/DDBJ databases">
        <authorList>
            <person name="Li T."/>
            <person name="Hu X."/>
            <person name="Zhang T."/>
            <person name="Song X."/>
            <person name="Zhang H."/>
            <person name="Dai N."/>
            <person name="Sheng W."/>
            <person name="Hou X."/>
            <person name="Wei L."/>
        </authorList>
    </citation>
    <scope>NUCLEOTIDE SEQUENCE</scope>
    <source>
        <strain evidence="1">G01</strain>
        <tissue evidence="1">Leaf</tissue>
    </source>
</reference>
<name>A0AAW2N712_9LAMI</name>
<dbReference type="PANTHER" id="PTHR48475:SF2">
    <property type="entry name" value="RIBONUCLEASE H"/>
    <property type="match status" value="1"/>
</dbReference>
<organism evidence="1">
    <name type="scientific">Sesamum angustifolium</name>
    <dbReference type="NCBI Taxonomy" id="2727405"/>
    <lineage>
        <taxon>Eukaryota</taxon>
        <taxon>Viridiplantae</taxon>
        <taxon>Streptophyta</taxon>
        <taxon>Embryophyta</taxon>
        <taxon>Tracheophyta</taxon>
        <taxon>Spermatophyta</taxon>
        <taxon>Magnoliopsida</taxon>
        <taxon>eudicotyledons</taxon>
        <taxon>Gunneridae</taxon>
        <taxon>Pentapetalae</taxon>
        <taxon>asterids</taxon>
        <taxon>lamiids</taxon>
        <taxon>Lamiales</taxon>
        <taxon>Pedaliaceae</taxon>
        <taxon>Sesamum</taxon>
    </lineage>
</organism>
<accession>A0AAW2N712</accession>
<protein>
    <recommendedName>
        <fullName evidence="2">Reverse transcriptase zinc-binding domain-containing protein</fullName>
    </recommendedName>
</protein>
<dbReference type="EMBL" id="JACGWK010000008">
    <property type="protein sequence ID" value="KAL0339334.1"/>
    <property type="molecule type" value="Genomic_DNA"/>
</dbReference>
<dbReference type="AlphaFoldDB" id="A0AAW2N712"/>
<sequence>MLGHTSYFSKLANFLEDCMTRYITVQYLLQPKASSSVQIISPGEDWRATLIQWLEGGQSLGNRSESAKLNARASRFLIQVWVLYKKSFAHLLLWCLSKEEGLHVFKKIQSGCCGAHAETWMLGNKALRVGYFWPIMKQDAR</sequence>
<gene>
    <name evidence="1" type="ORF">Sangu_1455500</name>
</gene>